<evidence type="ECO:0000259" key="11">
    <source>
        <dbReference type="PROSITE" id="PS50222"/>
    </source>
</evidence>
<dbReference type="SMART" id="SM00054">
    <property type="entry name" value="EFh"/>
    <property type="match status" value="2"/>
</dbReference>
<dbReference type="Gene3D" id="3.30.60.20">
    <property type="match status" value="1"/>
</dbReference>
<keyword evidence="3" id="KW-0479">Metal-binding</keyword>
<dbReference type="Pfam" id="PF13499">
    <property type="entry name" value="EF-hand_7"/>
    <property type="match status" value="1"/>
</dbReference>
<dbReference type="Proteomes" id="UP000694419">
    <property type="component" value="Unplaced"/>
</dbReference>
<reference evidence="12" key="1">
    <citation type="submission" date="2025-08" db="UniProtKB">
        <authorList>
            <consortium name="Ensembl"/>
        </authorList>
    </citation>
    <scope>IDENTIFICATION</scope>
</reference>
<proteinExistence type="inferred from homology"/>
<evidence type="ECO:0000256" key="9">
    <source>
        <dbReference type="SAM" id="MobiDB-lite"/>
    </source>
</evidence>
<feature type="compositionally biased region" description="Low complexity" evidence="9">
    <location>
        <begin position="140"/>
        <end position="156"/>
    </location>
</feature>
<dbReference type="PROSITE" id="PS00018">
    <property type="entry name" value="EF_HAND_1"/>
    <property type="match status" value="2"/>
</dbReference>
<dbReference type="Ensembl" id="ENSCPGT00000021422.1">
    <property type="protein sequence ID" value="ENSCPGP00000019571.1"/>
    <property type="gene ID" value="ENSCPGG00000013709.1"/>
</dbReference>
<accession>A0A8C3K9H7</accession>
<keyword evidence="5" id="KW-0862">Zinc</keyword>
<dbReference type="PANTHER" id="PTHR23055">
    <property type="entry name" value="CALCIUM BINDING PROTEINS"/>
    <property type="match status" value="1"/>
</dbReference>
<dbReference type="PROSITE" id="PS50222">
    <property type="entry name" value="EF_HAND_2"/>
    <property type="match status" value="2"/>
</dbReference>
<dbReference type="SUPFAM" id="SSF47473">
    <property type="entry name" value="EF-hand"/>
    <property type="match status" value="2"/>
</dbReference>
<keyword evidence="13" id="KW-1185">Reference proteome</keyword>
<evidence type="ECO:0000256" key="1">
    <source>
        <dbReference type="ARBA" id="ARBA00006049"/>
    </source>
</evidence>
<dbReference type="InterPro" id="IPR011992">
    <property type="entry name" value="EF-hand-dom_pair"/>
</dbReference>
<evidence type="ECO:0000256" key="7">
    <source>
        <dbReference type="ARBA" id="ARBA00023288"/>
    </source>
</evidence>
<dbReference type="InterPro" id="IPR002219">
    <property type="entry name" value="PKC_DAG/PE"/>
</dbReference>
<keyword evidence="7" id="KW-0449">Lipoprotein</keyword>
<evidence type="ECO:0000256" key="6">
    <source>
        <dbReference type="ARBA" id="ARBA00022837"/>
    </source>
</evidence>
<dbReference type="FunFam" id="1.10.238.110:FF:000010">
    <property type="entry name" value="Diacylglycerol kinase"/>
    <property type="match status" value="1"/>
</dbReference>
<evidence type="ECO:0000256" key="4">
    <source>
        <dbReference type="ARBA" id="ARBA00022737"/>
    </source>
</evidence>
<dbReference type="InterPro" id="IPR038199">
    <property type="entry name" value="DGK_typeI_N_sf"/>
</dbReference>
<evidence type="ECO:0008006" key="14">
    <source>
        <dbReference type="Google" id="ProtNLM"/>
    </source>
</evidence>
<dbReference type="Pfam" id="PF14513">
    <property type="entry name" value="DAG_kinase_N"/>
    <property type="match status" value="1"/>
</dbReference>
<feature type="domain" description="Phorbol-ester/DAG-type" evidence="10">
    <location>
        <begin position="329"/>
        <end position="361"/>
    </location>
</feature>
<evidence type="ECO:0000313" key="12">
    <source>
        <dbReference type="Ensembl" id="ENSCPGP00000019571.1"/>
    </source>
</evidence>
<name>A0A8C3K9H7_9CHAR</name>
<feature type="domain" description="EF-hand" evidence="11">
    <location>
        <begin position="234"/>
        <end position="269"/>
    </location>
</feature>
<dbReference type="Gene3D" id="1.10.238.110">
    <property type="entry name" value="Diacylglycerol kinase alpha"/>
    <property type="match status" value="2"/>
</dbReference>
<dbReference type="InterPro" id="IPR028846">
    <property type="entry name" value="Recoverin"/>
</dbReference>
<feature type="domain" description="EF-hand" evidence="11">
    <location>
        <begin position="279"/>
        <end position="314"/>
    </location>
</feature>
<feature type="region of interest" description="Disordered" evidence="9">
    <location>
        <begin position="115"/>
        <end position="189"/>
    </location>
</feature>
<sequence length="454" mass="50620">MSDGGWISLSPTEFAQLQQYTDYSTKKLKDVLEEFHGDGVLSRYNPEQPIDYEGFRLFMKTYLEADVPEELCQHLFTSFKRKICQASPETQRQGPSVSQLNTLGINGKMLLSALGRHTPEPKSCHSNAAEPQPASLTPASIPNASPSWSRSSSQKSTTGTPSAHNSSGSSKVSSGSLLSPQSPGTRSVEKRLPFSLRKSHSSLKAAPPLPTAPLSQVVHLKDIVCYLSLLERGRAEDKLEFMFRLYDTDGNGLLDSSELDRIINQMVHVAEYLEWDSTELKPILKAMMEEIDYDHDGTVTLEEWIRGGMTTIPLLVLLGMETNVKDDGQHAWRLKHFKKPAYCNFCRTMLLGVRKQGLCCSCESWALARPLHPQTIVSHPIPAPQGEGTGPCWCGCLGCLGAPLYWGVMLTMFFSPTSLQVHCPREVCVQRYCLLHQHLHEIQEEHKRDAAHLD</sequence>
<dbReference type="InterPro" id="IPR002048">
    <property type="entry name" value="EF_hand_dom"/>
</dbReference>
<dbReference type="CDD" id="cd00051">
    <property type="entry name" value="EFh"/>
    <property type="match status" value="1"/>
</dbReference>
<dbReference type="PANTHER" id="PTHR23055:SF178">
    <property type="entry name" value="NEUROCALCIN HOMOLOG"/>
    <property type="match status" value="1"/>
</dbReference>
<dbReference type="PROSITE" id="PS50081">
    <property type="entry name" value="ZF_DAG_PE_2"/>
    <property type="match status" value="1"/>
</dbReference>
<dbReference type="GO" id="GO:0004143">
    <property type="term" value="F:ATP-dependent diacylglycerol kinase activity"/>
    <property type="evidence" value="ECO:0007669"/>
    <property type="project" value="UniProtKB-EC"/>
</dbReference>
<comment type="catalytic activity">
    <reaction evidence="8">
        <text>a 1,2-diacyl-sn-glycerol + ATP = a 1,2-diacyl-sn-glycero-3-phosphate + ADP + H(+)</text>
        <dbReference type="Rhea" id="RHEA:10272"/>
        <dbReference type="ChEBI" id="CHEBI:15378"/>
        <dbReference type="ChEBI" id="CHEBI:17815"/>
        <dbReference type="ChEBI" id="CHEBI:30616"/>
        <dbReference type="ChEBI" id="CHEBI:58608"/>
        <dbReference type="ChEBI" id="CHEBI:456216"/>
        <dbReference type="EC" id="2.7.1.107"/>
    </reaction>
    <physiologicalReaction direction="left-to-right" evidence="8">
        <dbReference type="Rhea" id="RHEA:10273"/>
    </physiologicalReaction>
</comment>
<evidence type="ECO:0000313" key="13">
    <source>
        <dbReference type="Proteomes" id="UP000694419"/>
    </source>
</evidence>
<dbReference type="FunFam" id="1.10.238.10:FF:000017">
    <property type="entry name" value="Diacylglycerol kinase"/>
    <property type="match status" value="1"/>
</dbReference>
<reference evidence="12" key="2">
    <citation type="submission" date="2025-09" db="UniProtKB">
        <authorList>
            <consortium name="Ensembl"/>
        </authorList>
    </citation>
    <scope>IDENTIFICATION</scope>
</reference>
<dbReference type="AlphaFoldDB" id="A0A8C3K9H7"/>
<dbReference type="InterPro" id="IPR018247">
    <property type="entry name" value="EF_Hand_1_Ca_BS"/>
</dbReference>
<evidence type="ECO:0000256" key="3">
    <source>
        <dbReference type="ARBA" id="ARBA00022723"/>
    </source>
</evidence>
<organism evidence="12 13">
    <name type="scientific">Calidris pygmaea</name>
    <name type="common">Spoon-billed sandpiper</name>
    <dbReference type="NCBI Taxonomy" id="425635"/>
    <lineage>
        <taxon>Eukaryota</taxon>
        <taxon>Metazoa</taxon>
        <taxon>Chordata</taxon>
        <taxon>Craniata</taxon>
        <taxon>Vertebrata</taxon>
        <taxon>Euteleostomi</taxon>
        <taxon>Archelosauria</taxon>
        <taxon>Archosauria</taxon>
        <taxon>Dinosauria</taxon>
        <taxon>Saurischia</taxon>
        <taxon>Theropoda</taxon>
        <taxon>Coelurosauria</taxon>
        <taxon>Aves</taxon>
        <taxon>Neognathae</taxon>
        <taxon>Neoaves</taxon>
        <taxon>Charadriiformes</taxon>
        <taxon>Scolopacidae</taxon>
        <taxon>Calidris</taxon>
    </lineage>
</organism>
<dbReference type="InterPro" id="IPR046349">
    <property type="entry name" value="C1-like_sf"/>
</dbReference>
<dbReference type="FunFam" id="1.10.238.110:FF:000009">
    <property type="entry name" value="Diacylglycerol kinase"/>
    <property type="match status" value="1"/>
</dbReference>
<dbReference type="Gene3D" id="1.10.238.10">
    <property type="entry name" value="EF-hand"/>
    <property type="match status" value="1"/>
</dbReference>
<feature type="compositionally biased region" description="Low complexity" evidence="9">
    <location>
        <begin position="166"/>
        <end position="184"/>
    </location>
</feature>
<keyword evidence="6" id="KW-0106">Calcium</keyword>
<dbReference type="InterPro" id="IPR029477">
    <property type="entry name" value="DAG_kinase_typeI_N"/>
</dbReference>
<keyword evidence="4" id="KW-0677">Repeat</keyword>
<evidence type="ECO:0000256" key="5">
    <source>
        <dbReference type="ARBA" id="ARBA00022833"/>
    </source>
</evidence>
<evidence type="ECO:0000256" key="2">
    <source>
        <dbReference type="ARBA" id="ARBA00022707"/>
    </source>
</evidence>
<keyword evidence="2" id="KW-0519">Myristate</keyword>
<protein>
    <recommendedName>
        <fullName evidence="14">Diacylglycerol kinase gamma</fullName>
    </recommendedName>
</protein>
<dbReference type="SUPFAM" id="SSF57889">
    <property type="entry name" value="Cysteine-rich domain"/>
    <property type="match status" value="1"/>
</dbReference>
<dbReference type="GO" id="GO:0005509">
    <property type="term" value="F:calcium ion binding"/>
    <property type="evidence" value="ECO:0007669"/>
    <property type="project" value="InterPro"/>
</dbReference>
<evidence type="ECO:0000256" key="8">
    <source>
        <dbReference type="ARBA" id="ARBA00023411"/>
    </source>
</evidence>
<comment type="similarity">
    <text evidence="1">Belongs to the recoverin family.</text>
</comment>
<evidence type="ECO:0000259" key="10">
    <source>
        <dbReference type="PROSITE" id="PS50081"/>
    </source>
</evidence>